<protein>
    <recommendedName>
        <fullName evidence="8">DNA topoisomerase 3</fullName>
        <ecNumber evidence="8">5.6.2.1</ecNumber>
    </recommendedName>
    <alternativeName>
        <fullName evidence="8">DNA topoisomerase III</fullName>
    </alternativeName>
</protein>
<feature type="site" description="Interaction with DNA" evidence="8">
    <location>
        <position position="61"/>
    </location>
</feature>
<dbReference type="RefSeq" id="WP_095239339.1">
    <property type="nucleotide sequence ID" value="NZ_CP155469.1"/>
</dbReference>
<dbReference type="Pfam" id="PF01751">
    <property type="entry name" value="Toprim"/>
    <property type="match status" value="1"/>
</dbReference>
<sequence length="730" mass="82200">MKKKAVLAEKPSVARDIARVLGCNQKGNGYLEGNGYIITWALGHLVTHADPEHYGKQYKTWKLEELPMLPKRLELVVIKQTAKQFHAVKHVLNRQDVGEVVIATDAGREGELVARWILEKAHVKKPVKRLWISSVTDKAIKDGFKQLKDGKRYETLYAAAAARAEADWYVGINGTRALTTKHNAQLSCGRVQTPTLAILADREEAIRKFVPKPYHTILVETKDGVTFRWADRRSKEERIFDEKRANMLQEKLQQSAVVIDSINAKTKRTPPPPLYDLTELQREANKRFGYSAKETLAALQRLYEQHKAITYPRTDSRYLSSDLVETLKERLHAVDVQPFRKMVANAKKQGLANAKRQMVNDAKVSDHHALIPTEQPQSASAMSDKETKLYHLIVRRFLANFFPPSESELTSVEATANGELLRAKGERLVSAGWRGQETGEEDEALARLLPAMSKGDKKAVKFVGMTQGKTSPPPRFNEGTLLAAMEKPAQHMEAKDETIKKTLAQAGGIGTVATRADIIEKLFSSFYIEKKGKDLYITSKGKQLLELVPAELKSPALTAEWEQRLEKIVQGKEQKQAFIAEMKEYAKAVVAQVKADTATFRHDNKTGEKCPECGKFLLEVNGKKGKMRVCQDRECGYRKNIAMTTNARCPKCKKKLELRGEGEGQVFACVCGHREKKAQFEQRRKQNKHKNVSKREVQNYMKKQNKQDQFANSALADQLAKLGLGKGDDS</sequence>
<dbReference type="InterPro" id="IPR006171">
    <property type="entry name" value="TOPRIM_dom"/>
</dbReference>
<dbReference type="PROSITE" id="PS52039">
    <property type="entry name" value="TOPO_IA_2"/>
    <property type="match status" value="1"/>
</dbReference>
<dbReference type="Gene3D" id="3.40.50.140">
    <property type="match status" value="1"/>
</dbReference>
<feature type="site" description="Interaction with DNA" evidence="8">
    <location>
        <position position="176"/>
    </location>
</feature>
<dbReference type="NCBIfam" id="TIGR01056">
    <property type="entry name" value="topB"/>
    <property type="match status" value="1"/>
</dbReference>
<proteinExistence type="inferred from homology"/>
<feature type="domain" description="Toprim" evidence="9">
    <location>
        <begin position="3"/>
        <end position="136"/>
    </location>
</feature>
<dbReference type="InterPro" id="IPR023406">
    <property type="entry name" value="Topo_IA_AS"/>
</dbReference>
<feature type="binding site" evidence="8">
    <location>
        <position position="105"/>
    </location>
    <ligand>
        <name>Mg(2+)</name>
        <dbReference type="ChEBI" id="CHEBI:18420"/>
        <note>catalytic</note>
    </ligand>
</feature>
<evidence type="ECO:0000256" key="7">
    <source>
        <dbReference type="ARBA" id="ARBA00023235"/>
    </source>
</evidence>
<dbReference type="Pfam" id="PF01131">
    <property type="entry name" value="Topoisom_bac"/>
    <property type="match status" value="1"/>
</dbReference>
<comment type="caution">
    <text evidence="11">The sequence shown here is derived from an EMBL/GenBank/DDBJ whole genome shotgun (WGS) entry which is preliminary data.</text>
</comment>
<dbReference type="PROSITE" id="PS00396">
    <property type="entry name" value="TOPO_IA_1"/>
    <property type="match status" value="1"/>
</dbReference>
<comment type="cofactor">
    <cofactor evidence="8">
        <name>Mg(2+)</name>
        <dbReference type="ChEBI" id="CHEBI:18420"/>
    </cofactor>
</comment>
<evidence type="ECO:0000256" key="4">
    <source>
        <dbReference type="ARBA" id="ARBA00022842"/>
    </source>
</evidence>
<evidence type="ECO:0000256" key="8">
    <source>
        <dbReference type="HAMAP-Rule" id="MF_00953"/>
    </source>
</evidence>
<dbReference type="GO" id="GO:0000287">
    <property type="term" value="F:magnesium ion binding"/>
    <property type="evidence" value="ECO:0007669"/>
    <property type="project" value="UniProtKB-UniRule"/>
</dbReference>
<dbReference type="GO" id="GO:0006281">
    <property type="term" value="P:DNA repair"/>
    <property type="evidence" value="ECO:0007669"/>
    <property type="project" value="TreeGrafter"/>
</dbReference>
<dbReference type="EMBL" id="NPBS01000063">
    <property type="protein sequence ID" value="PAF25732.1"/>
    <property type="molecule type" value="Genomic_DNA"/>
</dbReference>
<dbReference type="InterPro" id="IPR003602">
    <property type="entry name" value="Topo_IA_DNA-bd_dom"/>
</dbReference>
<dbReference type="SMART" id="SM00437">
    <property type="entry name" value="TOP1Ac"/>
    <property type="match status" value="1"/>
</dbReference>
<dbReference type="PRINTS" id="PR00417">
    <property type="entry name" value="PRTPISMRASEI"/>
</dbReference>
<feature type="site" description="Interaction with DNA" evidence="8">
    <location>
        <position position="313"/>
    </location>
</feature>
<dbReference type="CDD" id="cd03362">
    <property type="entry name" value="TOPRIM_TopoIA_TopoIII"/>
    <property type="match status" value="1"/>
</dbReference>
<dbReference type="SUPFAM" id="SSF56712">
    <property type="entry name" value="Prokaryotic type I DNA topoisomerase"/>
    <property type="match status" value="1"/>
</dbReference>
<dbReference type="InterPro" id="IPR013825">
    <property type="entry name" value="Topo_IA_cen_sub2"/>
</dbReference>
<dbReference type="InterPro" id="IPR003601">
    <property type="entry name" value="Topo_IA_2"/>
</dbReference>
<keyword evidence="4 8" id="KW-0460">Magnesium</keyword>
<evidence type="ECO:0000256" key="5">
    <source>
        <dbReference type="ARBA" id="ARBA00023029"/>
    </source>
</evidence>
<comment type="catalytic activity">
    <reaction evidence="1 8">
        <text>ATP-independent breakage of single-stranded DNA, followed by passage and rejoining.</text>
        <dbReference type="EC" id="5.6.2.1"/>
    </reaction>
</comment>
<dbReference type="GO" id="GO:0003917">
    <property type="term" value="F:DNA topoisomerase type I (single strand cut, ATP-independent) activity"/>
    <property type="evidence" value="ECO:0007669"/>
    <property type="project" value="UniProtKB-UniRule"/>
</dbReference>
<dbReference type="NCBIfam" id="NF005829">
    <property type="entry name" value="PRK07726.1"/>
    <property type="match status" value="1"/>
</dbReference>
<keyword evidence="5 8" id="KW-0799">Topoisomerase</keyword>
<dbReference type="InterPro" id="IPR013826">
    <property type="entry name" value="Topo_IA_cen_sub3"/>
</dbReference>
<evidence type="ECO:0000256" key="3">
    <source>
        <dbReference type="ARBA" id="ARBA00022723"/>
    </source>
</evidence>
<dbReference type="EC" id="5.6.2.1" evidence="8"/>
<dbReference type="InterPro" id="IPR013824">
    <property type="entry name" value="Topo_IA_cen_sub1"/>
</dbReference>
<dbReference type="GO" id="GO:0003677">
    <property type="term" value="F:DNA binding"/>
    <property type="evidence" value="ECO:0007669"/>
    <property type="project" value="UniProtKB-KW"/>
</dbReference>
<feature type="site" description="Interaction with DNA" evidence="8">
    <location>
        <position position="168"/>
    </location>
</feature>
<dbReference type="SMART" id="SM00493">
    <property type="entry name" value="TOPRIM"/>
    <property type="match status" value="1"/>
</dbReference>
<dbReference type="AlphaFoldDB" id="A0A268RZR6"/>
<feature type="binding site" evidence="8">
    <location>
        <position position="9"/>
    </location>
    <ligand>
        <name>Mg(2+)</name>
        <dbReference type="ChEBI" id="CHEBI:18420"/>
        <note>catalytic</note>
    </ligand>
</feature>
<name>A0A268RZR6_SHOCL</name>
<evidence type="ECO:0000256" key="2">
    <source>
        <dbReference type="ARBA" id="ARBA00009446"/>
    </source>
</evidence>
<evidence type="ECO:0000313" key="12">
    <source>
        <dbReference type="Proteomes" id="UP000216133"/>
    </source>
</evidence>
<evidence type="ECO:0000256" key="1">
    <source>
        <dbReference type="ARBA" id="ARBA00000213"/>
    </source>
</evidence>
<accession>A0A268RZR6</accession>
<comment type="function">
    <text evidence="8">Releases the supercoiling and torsional tension of DNA, which is introduced during the DNA replication and transcription, by transiently cleaving and rejoining one strand of the DNA duplex. Introduces a single-strand break via transesterification at a target site in duplex DNA. The scissile phosphodiester is attacked by the catalytic tyrosine of the enzyme, resulting in the formation of a DNA-(5'-phosphotyrosyl)-enzyme intermediate and the expulsion of a 3'-OH DNA strand. The free DNA strand then undergoes passage around the unbroken strand, thus removing DNA supercoils. Finally, in the religation step, the DNA 3'-OH attacks the covalent intermediate to expel the active-site tyrosine and restore the DNA phosphodiester backbone.</text>
</comment>
<comment type="caution">
    <text evidence="8">Lacks conserved residue(s) required for the propagation of feature annotation.</text>
</comment>
<dbReference type="GO" id="GO:0006310">
    <property type="term" value="P:DNA recombination"/>
    <property type="evidence" value="ECO:0007669"/>
    <property type="project" value="TreeGrafter"/>
</dbReference>
<keyword evidence="3 8" id="KW-0479">Metal-binding</keyword>
<dbReference type="InterPro" id="IPR013497">
    <property type="entry name" value="Topo_IA_cen"/>
</dbReference>
<keyword evidence="6 8" id="KW-0238">DNA-binding</keyword>
<feature type="domain" description="Topo IA-type catalytic" evidence="10">
    <location>
        <begin position="153"/>
        <end position="590"/>
    </location>
</feature>
<gene>
    <name evidence="8" type="primary">topB</name>
    <name evidence="11" type="ORF">CHH61_12075</name>
</gene>
<feature type="active site" description="O-(5'-phospho-DNA)-tyrosine intermediate" evidence="8">
    <location>
        <position position="311"/>
    </location>
</feature>
<feature type="region of interest" description="Interaction with DNA" evidence="8">
    <location>
        <begin position="187"/>
        <end position="192"/>
    </location>
</feature>
<dbReference type="Gene3D" id="2.70.20.10">
    <property type="entry name" value="Topoisomerase I, domain 3"/>
    <property type="match status" value="1"/>
</dbReference>
<dbReference type="Proteomes" id="UP000216133">
    <property type="component" value="Unassembled WGS sequence"/>
</dbReference>
<dbReference type="InterPro" id="IPR000380">
    <property type="entry name" value="Topo_IA"/>
</dbReference>
<dbReference type="Gene3D" id="1.10.460.10">
    <property type="entry name" value="Topoisomerase I, domain 2"/>
    <property type="match status" value="1"/>
</dbReference>
<dbReference type="GO" id="GO:0006265">
    <property type="term" value="P:DNA topological change"/>
    <property type="evidence" value="ECO:0007669"/>
    <property type="project" value="UniProtKB-UniRule"/>
</dbReference>
<dbReference type="CDD" id="cd00186">
    <property type="entry name" value="TOP1Ac"/>
    <property type="match status" value="1"/>
</dbReference>
<comment type="similarity">
    <text evidence="2 8">Belongs to the type IA topoisomerase family.</text>
</comment>
<dbReference type="Gene3D" id="1.10.290.10">
    <property type="entry name" value="Topoisomerase I, domain 4"/>
    <property type="match status" value="1"/>
</dbReference>
<dbReference type="SMART" id="SM00436">
    <property type="entry name" value="TOP1Bc"/>
    <property type="match status" value="1"/>
</dbReference>
<dbReference type="InterPro" id="IPR023405">
    <property type="entry name" value="Topo_IA_core_domain"/>
</dbReference>
<dbReference type="GO" id="GO:0043597">
    <property type="term" value="C:cytoplasmic replication fork"/>
    <property type="evidence" value="ECO:0007669"/>
    <property type="project" value="TreeGrafter"/>
</dbReference>
<dbReference type="PANTHER" id="PTHR11390">
    <property type="entry name" value="PROKARYOTIC DNA TOPOISOMERASE"/>
    <property type="match status" value="1"/>
</dbReference>
<evidence type="ECO:0000313" key="11">
    <source>
        <dbReference type="EMBL" id="PAF25732.1"/>
    </source>
</evidence>
<reference evidence="11 12" key="1">
    <citation type="submission" date="2017-07" db="EMBL/GenBank/DDBJ databases">
        <title>Isolation and whole genome analysis of endospore-forming bacteria from heroin.</title>
        <authorList>
            <person name="Kalinowski J."/>
            <person name="Ahrens B."/>
            <person name="Al-Dilaimi A."/>
            <person name="Winkler A."/>
            <person name="Wibberg D."/>
            <person name="Schleenbecker U."/>
            <person name="Ruckert C."/>
            <person name="Wolfel R."/>
            <person name="Grass G."/>
        </authorList>
    </citation>
    <scope>NUCLEOTIDE SEQUENCE [LARGE SCALE GENOMIC DNA]</scope>
    <source>
        <strain evidence="11 12">7523-2</strain>
    </source>
</reference>
<dbReference type="InterPro" id="IPR005738">
    <property type="entry name" value="TopoIII"/>
</dbReference>
<evidence type="ECO:0000259" key="9">
    <source>
        <dbReference type="PROSITE" id="PS50880"/>
    </source>
</evidence>
<evidence type="ECO:0000256" key="6">
    <source>
        <dbReference type="ARBA" id="ARBA00023125"/>
    </source>
</evidence>
<dbReference type="InterPro" id="IPR034144">
    <property type="entry name" value="TOPRIM_TopoIII"/>
</dbReference>
<dbReference type="HAMAP" id="MF_00953">
    <property type="entry name" value="Topoisom_3_prok"/>
    <property type="match status" value="1"/>
</dbReference>
<keyword evidence="7 8" id="KW-0413">Isomerase</keyword>
<organism evidence="11 12">
    <name type="scientific">Shouchella clausii</name>
    <name type="common">Alkalihalobacillus clausii</name>
    <dbReference type="NCBI Taxonomy" id="79880"/>
    <lineage>
        <taxon>Bacteria</taxon>
        <taxon>Bacillati</taxon>
        <taxon>Bacillota</taxon>
        <taxon>Bacilli</taxon>
        <taxon>Bacillales</taxon>
        <taxon>Bacillaceae</taxon>
        <taxon>Shouchella</taxon>
    </lineage>
</organism>
<dbReference type="PROSITE" id="PS50880">
    <property type="entry name" value="TOPRIM"/>
    <property type="match status" value="1"/>
</dbReference>
<dbReference type="PANTHER" id="PTHR11390:SF21">
    <property type="entry name" value="DNA TOPOISOMERASE 3-ALPHA"/>
    <property type="match status" value="1"/>
</dbReference>
<evidence type="ECO:0000259" key="10">
    <source>
        <dbReference type="PROSITE" id="PS52039"/>
    </source>
</evidence>